<accession>A0ABD1QSV0</accession>
<dbReference type="PANTHER" id="PTHR46890">
    <property type="entry name" value="NON-LTR RETROLELEMENT REVERSE TRANSCRIPTASE-LIKE PROTEIN-RELATED"/>
    <property type="match status" value="1"/>
</dbReference>
<dbReference type="AlphaFoldDB" id="A0ABD1QSV0"/>
<dbReference type="Pfam" id="PF00078">
    <property type="entry name" value="RVT_1"/>
    <property type="match status" value="1"/>
</dbReference>
<dbReference type="EMBL" id="JBFOLK010000010">
    <property type="protein sequence ID" value="KAL2479297.1"/>
    <property type="molecule type" value="Genomic_DNA"/>
</dbReference>
<evidence type="ECO:0000313" key="2">
    <source>
        <dbReference type="EMBL" id="KAL2479297.1"/>
    </source>
</evidence>
<sequence length="379" mass="43594">MSRQLIVDDVLLAQALLHTLDTKVRGSNVILKLDMAKAYDHMDWSFLLSIMEGFRFDALWIDQIRRCILKCRFSRNLMEDIVDFSHHLRGSNRHIPSIAYKHGGNALISHLSFADDMIIFANGQKQSIRRVLQCIEHYDGTSGQLVNRDKSGIILPRRFYTSQIHRLENKAHRPIGGDTHYLTVKIRELFDDTGWNIGRLLELIPYIIAEEEDYWSKKSRVKWLNQGDRNSKFFHVVVKKNKSKNKIIQIRNIDDRLIQSEDEIQKSAVDYFQNVLTKEPIEDSSELVESIPNLITLKDNNFLNGLPSIEEVKEVVFSLNKDSVAGPDGYSGLFCQLCSEVIQRDLDDAVVDFIYGKMVPIGVTVTSITLIQKKQNSEE</sequence>
<name>A0ABD1QSV0_9LAMI</name>
<comment type="caution">
    <text evidence="2">The sequence shown here is derived from an EMBL/GenBank/DDBJ whole genome shotgun (WGS) entry which is preliminary data.</text>
</comment>
<evidence type="ECO:0000259" key="1">
    <source>
        <dbReference type="Pfam" id="PF00078"/>
    </source>
</evidence>
<protein>
    <recommendedName>
        <fullName evidence="1">Reverse transcriptase domain-containing protein</fullName>
    </recommendedName>
</protein>
<dbReference type="Proteomes" id="UP001604336">
    <property type="component" value="Unassembled WGS sequence"/>
</dbReference>
<dbReference type="PANTHER" id="PTHR46890:SF48">
    <property type="entry name" value="RNA-DIRECTED DNA POLYMERASE"/>
    <property type="match status" value="1"/>
</dbReference>
<dbReference type="InterPro" id="IPR000477">
    <property type="entry name" value="RT_dom"/>
</dbReference>
<reference evidence="3" key="1">
    <citation type="submission" date="2024-07" db="EMBL/GenBank/DDBJ databases">
        <title>Two chromosome-level genome assemblies of Korean endemic species Abeliophyllum distichum and Forsythia ovata (Oleaceae).</title>
        <authorList>
            <person name="Jang H."/>
        </authorList>
    </citation>
    <scope>NUCLEOTIDE SEQUENCE [LARGE SCALE GENOMIC DNA]</scope>
</reference>
<feature type="domain" description="Reverse transcriptase" evidence="1">
    <location>
        <begin position="23"/>
        <end position="160"/>
    </location>
</feature>
<gene>
    <name evidence="2" type="ORF">Adt_32263</name>
</gene>
<keyword evidence="3" id="KW-1185">Reference proteome</keyword>
<proteinExistence type="predicted"/>
<evidence type="ECO:0000313" key="3">
    <source>
        <dbReference type="Proteomes" id="UP001604336"/>
    </source>
</evidence>
<organism evidence="2 3">
    <name type="scientific">Abeliophyllum distichum</name>
    <dbReference type="NCBI Taxonomy" id="126358"/>
    <lineage>
        <taxon>Eukaryota</taxon>
        <taxon>Viridiplantae</taxon>
        <taxon>Streptophyta</taxon>
        <taxon>Embryophyta</taxon>
        <taxon>Tracheophyta</taxon>
        <taxon>Spermatophyta</taxon>
        <taxon>Magnoliopsida</taxon>
        <taxon>eudicotyledons</taxon>
        <taxon>Gunneridae</taxon>
        <taxon>Pentapetalae</taxon>
        <taxon>asterids</taxon>
        <taxon>lamiids</taxon>
        <taxon>Lamiales</taxon>
        <taxon>Oleaceae</taxon>
        <taxon>Forsythieae</taxon>
        <taxon>Abeliophyllum</taxon>
    </lineage>
</organism>
<dbReference type="InterPro" id="IPR052343">
    <property type="entry name" value="Retrotransposon-Effector_Assoc"/>
</dbReference>